<gene>
    <name evidence="3" type="ORF">LA76x_3413</name>
</gene>
<keyword evidence="2" id="KW-0812">Transmembrane</keyword>
<evidence type="ECO:0000256" key="1">
    <source>
        <dbReference type="SAM" id="MobiDB-lite"/>
    </source>
</evidence>
<dbReference type="KEGG" id="lab:LA76x_3413"/>
<keyword evidence="4" id="KW-1185">Reference proteome</keyword>
<organism evidence="3 4">
    <name type="scientific">Lysobacter antibioticus</name>
    <dbReference type="NCBI Taxonomy" id="84531"/>
    <lineage>
        <taxon>Bacteria</taxon>
        <taxon>Pseudomonadati</taxon>
        <taxon>Pseudomonadota</taxon>
        <taxon>Gammaproteobacteria</taxon>
        <taxon>Lysobacterales</taxon>
        <taxon>Lysobacteraceae</taxon>
        <taxon>Lysobacter</taxon>
    </lineage>
</organism>
<reference evidence="3 4" key="1">
    <citation type="journal article" date="2015" name="BMC Genomics">
        <title>Comparative genomics and metabolic profiling of the genus Lysobacter.</title>
        <authorList>
            <person name="de Bruijn I."/>
            <person name="Cheng X."/>
            <person name="de Jager V."/>
            <person name="Exposito R.G."/>
            <person name="Watrous J."/>
            <person name="Patel N."/>
            <person name="Postma J."/>
            <person name="Dorrestein P.C."/>
            <person name="Kobayashi D."/>
            <person name="Raaijmakers J.M."/>
        </authorList>
    </citation>
    <scope>NUCLEOTIDE SEQUENCE [LARGE SCALE GENOMIC DNA]</scope>
    <source>
        <strain evidence="3 4">76</strain>
    </source>
</reference>
<evidence type="ECO:0000256" key="2">
    <source>
        <dbReference type="SAM" id="Phobius"/>
    </source>
</evidence>
<protein>
    <submittedName>
        <fullName evidence="3">Uncharacterized protein</fullName>
    </submittedName>
</protein>
<proteinExistence type="predicted"/>
<dbReference type="EMBL" id="CP011129">
    <property type="protein sequence ID" value="ALN81539.1"/>
    <property type="molecule type" value="Genomic_DNA"/>
</dbReference>
<dbReference type="AlphaFoldDB" id="A0A0S2FDF9"/>
<feature type="region of interest" description="Disordered" evidence="1">
    <location>
        <begin position="1"/>
        <end position="24"/>
    </location>
</feature>
<evidence type="ECO:0000313" key="3">
    <source>
        <dbReference type="EMBL" id="ALN81539.1"/>
    </source>
</evidence>
<keyword evidence="2" id="KW-0472">Membrane</keyword>
<keyword evidence="2" id="KW-1133">Transmembrane helix</keyword>
<evidence type="ECO:0000313" key="4">
    <source>
        <dbReference type="Proteomes" id="UP000060787"/>
    </source>
</evidence>
<name>A0A0S2FDF9_LYSAN</name>
<accession>A0A0S2FDF9</accession>
<sequence>MRRPPGLRSHREIGAAPSFHGNSNSNRLATIAVAVAVAVAVKMLLLLCAVSH</sequence>
<feature type="transmembrane region" description="Helical" evidence="2">
    <location>
        <begin position="28"/>
        <end position="50"/>
    </location>
</feature>
<dbReference type="Proteomes" id="UP000060787">
    <property type="component" value="Chromosome"/>
</dbReference>
<dbReference type="PATRIC" id="fig|84531.8.peg.3430"/>